<accession>A0A941BJI1</accession>
<proteinExistence type="predicted"/>
<dbReference type="RefSeq" id="WP_210799791.1">
    <property type="nucleotide sequence ID" value="NZ_JAGQDE010000001.1"/>
</dbReference>
<evidence type="ECO:0000313" key="3">
    <source>
        <dbReference type="Proteomes" id="UP000678374"/>
    </source>
</evidence>
<organism evidence="2 3">
    <name type="scientific">Ideonella aquatica</name>
    <dbReference type="NCBI Taxonomy" id="2824119"/>
    <lineage>
        <taxon>Bacteria</taxon>
        <taxon>Pseudomonadati</taxon>
        <taxon>Pseudomonadota</taxon>
        <taxon>Betaproteobacteria</taxon>
        <taxon>Burkholderiales</taxon>
        <taxon>Sphaerotilaceae</taxon>
        <taxon>Ideonella</taxon>
    </lineage>
</organism>
<dbReference type="NCBIfam" id="TIGR02243">
    <property type="entry name" value="putative baseplate assembly protein"/>
    <property type="match status" value="1"/>
</dbReference>
<reference evidence="2" key="1">
    <citation type="submission" date="2021-04" db="EMBL/GenBank/DDBJ databases">
        <title>The genome sequence of Ideonella sp. 4Y11.</title>
        <authorList>
            <person name="Liu Y."/>
        </authorList>
    </citation>
    <scope>NUCLEOTIDE SEQUENCE</scope>
    <source>
        <strain evidence="2">4Y11</strain>
    </source>
</reference>
<name>A0A941BJI1_9BURK</name>
<dbReference type="Proteomes" id="UP000678374">
    <property type="component" value="Unassembled WGS sequence"/>
</dbReference>
<dbReference type="InterPro" id="IPR011749">
    <property type="entry name" value="CHP02243"/>
</dbReference>
<gene>
    <name evidence="2" type="ORF">KAK06_00855</name>
</gene>
<protein>
    <submittedName>
        <fullName evidence="2">Baseplate assembly protein</fullName>
    </submittedName>
</protein>
<evidence type="ECO:0000313" key="2">
    <source>
        <dbReference type="EMBL" id="MBQ0957494.1"/>
    </source>
</evidence>
<dbReference type="EMBL" id="JAGQDE010000001">
    <property type="protein sequence ID" value="MBQ0957494.1"/>
    <property type="molecule type" value="Genomic_DNA"/>
</dbReference>
<sequence length="763" mass="82624">MPLITPVLDDRSFEDLFEELRNRIPVYNPQWTDHHDSDVGITLLQLFAALGEGLQYRFNQIPEATYVAYLKLLGIPMRTAAPAGTLLRFENKRLQGVQLYAGDQLKAGKTVFTLRQDGVAWPLDCVTVLRRSLLSEDDLARPDTVRAFIEALDPGVRATVQAHVDAVREQRGAEQVVAPYETLTLASDGQGEPLDFSQGVDHSLWIAVLAHESLAVAPSLLADPVTGLRRTPGSTLPLSLGFAPARWYPAIDEVAACGSGSAPSLQWQASLRAVGADGQARYLPLRVSGDSTQGFTRQGVVRLELPADLGPLGVPEPDTHLAGTGDFPPLLDDERADRLWFWLRVWRGNGSRIGAVQLLSLNTLPCEQVVAAQPQLLGSGDGQPGQAFALASAPVLLDARYPVTLQVEEQGVWLDWTRVDDFDASGAADRHFTVDAESGTVLFPSAAGLRVPQLGERVRVLAYHGCDGAAGNVPARAIDKPAQWLAQTPAAGSPLLRPTQAPPTLFNPLPAYGGLDAETLDQALVRIPTELRRNRRAVTRDDFASLARETPGIEVGRAECLPLFHAPSRGERPGCVSVVLWPARDPQHPDAPVPDAWELSQACQWLDRWRLVTTELYVIPPSYRRIAVSVSVKVAEGHGLDAVRDFVEQVLRQYLAPLPPWGPDGQGWPLGRRVLARELEGVVMQVEGVEYIEALRLDAATSRADGGEDWAAVSQLQPGRWELPALAAVTVVDDLTPLPAPGAGLQPPLGTPPVPVPALKDEC</sequence>
<evidence type="ECO:0000256" key="1">
    <source>
        <dbReference type="SAM" id="MobiDB-lite"/>
    </source>
</evidence>
<comment type="caution">
    <text evidence="2">The sequence shown here is derived from an EMBL/GenBank/DDBJ whole genome shotgun (WGS) entry which is preliminary data.</text>
</comment>
<keyword evidence="3" id="KW-1185">Reference proteome</keyword>
<dbReference type="AlphaFoldDB" id="A0A941BJI1"/>
<feature type="region of interest" description="Disordered" evidence="1">
    <location>
        <begin position="740"/>
        <end position="763"/>
    </location>
</feature>